<dbReference type="STRING" id="763665.A0A2G5BK18"/>
<dbReference type="AlphaFoldDB" id="A0A2G5BK18"/>
<protein>
    <submittedName>
        <fullName evidence="1">Uncharacterized protein</fullName>
    </submittedName>
</protein>
<dbReference type="EMBL" id="KZ303487">
    <property type="protein sequence ID" value="PIA19358.1"/>
    <property type="molecule type" value="Genomic_DNA"/>
</dbReference>
<dbReference type="OrthoDB" id="9982951at2759"/>
<sequence>MLPDELLAFPIIEHLADVVLNESVLRTQSAPRRYFSFAEFARTATHGGSPALADPAPTESVLADPAATAVFNSFERNCTRRMANRPNTYLTLLHSVLHYGGIAMFTTLAATIHQLADGAELCSDLQLLYLCATVGPILYRLVDHEPLYVQILADLLTIMAHICPRIAELDADSSTDAIEQVMDFFCFVKDQFDPGRPAWRRIAPHIAALPPLLRCQLQSVVDQ</sequence>
<keyword evidence="2" id="KW-1185">Reference proteome</keyword>
<reference evidence="1 2" key="1">
    <citation type="journal article" date="2015" name="Genome Biol. Evol.">
        <title>Phylogenomic analyses indicate that early fungi evolved digesting cell walls of algal ancestors of land plants.</title>
        <authorList>
            <person name="Chang Y."/>
            <person name="Wang S."/>
            <person name="Sekimoto S."/>
            <person name="Aerts A.L."/>
            <person name="Choi C."/>
            <person name="Clum A."/>
            <person name="LaButti K.M."/>
            <person name="Lindquist E.A."/>
            <person name="Yee Ngan C."/>
            <person name="Ohm R.A."/>
            <person name="Salamov A.A."/>
            <person name="Grigoriev I.V."/>
            <person name="Spatafora J.W."/>
            <person name="Berbee M.L."/>
        </authorList>
    </citation>
    <scope>NUCLEOTIDE SEQUENCE [LARGE SCALE GENOMIC DNA]</scope>
    <source>
        <strain evidence="1 2">NRRL 1564</strain>
    </source>
</reference>
<proteinExistence type="predicted"/>
<evidence type="ECO:0000313" key="2">
    <source>
        <dbReference type="Proteomes" id="UP000242474"/>
    </source>
</evidence>
<name>A0A2G5BK18_COERN</name>
<evidence type="ECO:0000313" key="1">
    <source>
        <dbReference type="EMBL" id="PIA19358.1"/>
    </source>
</evidence>
<gene>
    <name evidence="1" type="ORF">COEREDRAFT_37851</name>
</gene>
<accession>A0A2G5BK18</accession>
<organism evidence="1 2">
    <name type="scientific">Coemansia reversa (strain ATCC 12441 / NRRL 1564)</name>
    <dbReference type="NCBI Taxonomy" id="763665"/>
    <lineage>
        <taxon>Eukaryota</taxon>
        <taxon>Fungi</taxon>
        <taxon>Fungi incertae sedis</taxon>
        <taxon>Zoopagomycota</taxon>
        <taxon>Kickxellomycotina</taxon>
        <taxon>Kickxellomycetes</taxon>
        <taxon>Kickxellales</taxon>
        <taxon>Kickxellaceae</taxon>
        <taxon>Coemansia</taxon>
    </lineage>
</organism>
<dbReference type="Proteomes" id="UP000242474">
    <property type="component" value="Unassembled WGS sequence"/>
</dbReference>